<sequence>MRNLALCTALVALTACPAEDPSTTDSPTTDQTTDNTTTDGTDGTDGTATDAPTGTTEEPTGTTEEPTGTTDPGTTTEGACDGIDIPGIDESACEPLASDYQPRENNSADDEWPACVSDDGPYTLVDSPPSTIARIVAYENIADLLWRKADPTGDDFTAARNEYVLPEGLESRLVRREDMHYPPIPEAEWDPQVDPDKQCTVEALVTKYPERCVGPAHIQPIVDEAFAAGQAGEGDANIHAARIHGGLLWFLYLSVYKEANTCATVAPKDCDSAWAYYTGGEAIDAPIGIAAEVQALSANAHERIHDGIMATRCWRDIAQDMGEYPLLDELPTDQQDLFAQGWEQLDQGLHRGYAVIVRDYMQQYVDAACSSAETNVLWAFLQVAGPVLGREAEERAASAAADLAGLWAAEAPGPEEVAKGIAALDEIFPCP</sequence>
<protein>
    <recommendedName>
        <fullName evidence="5">Secreted protein</fullName>
    </recommendedName>
</protein>
<accession>A0ABY7H4W1</accession>
<evidence type="ECO:0000313" key="4">
    <source>
        <dbReference type="Proteomes" id="UP001164459"/>
    </source>
</evidence>
<keyword evidence="4" id="KW-1185">Reference proteome</keyword>
<dbReference type="RefSeq" id="WP_269036353.1">
    <property type="nucleotide sequence ID" value="NZ_CP114040.1"/>
</dbReference>
<feature type="signal peptide" evidence="2">
    <location>
        <begin position="1"/>
        <end position="17"/>
    </location>
</feature>
<evidence type="ECO:0008006" key="5">
    <source>
        <dbReference type="Google" id="ProtNLM"/>
    </source>
</evidence>
<reference evidence="3" key="1">
    <citation type="submission" date="2022-11" db="EMBL/GenBank/DDBJ databases">
        <title>Minimal conservation of predation-associated metabolite biosynthetic gene clusters underscores biosynthetic potential of Myxococcota including descriptions for ten novel species: Archangium lansinium sp. nov., Myxococcus landrumus sp. nov., Nannocystis bai.</title>
        <authorList>
            <person name="Ahearne A."/>
            <person name="Stevens C."/>
            <person name="Dowd S."/>
        </authorList>
    </citation>
    <scope>NUCLEOTIDE SEQUENCE</scope>
    <source>
        <strain evidence="3">Fl3</strain>
    </source>
</reference>
<keyword evidence="2" id="KW-0732">Signal</keyword>
<feature type="compositionally biased region" description="Low complexity" evidence="1">
    <location>
        <begin position="14"/>
        <end position="78"/>
    </location>
</feature>
<dbReference type="EMBL" id="CP114040">
    <property type="protein sequence ID" value="WAS94014.1"/>
    <property type="molecule type" value="Genomic_DNA"/>
</dbReference>
<feature type="chain" id="PRO_5046408262" description="Secreted protein" evidence="2">
    <location>
        <begin position="18"/>
        <end position="431"/>
    </location>
</feature>
<name>A0ABY7H4W1_9BACT</name>
<evidence type="ECO:0000256" key="1">
    <source>
        <dbReference type="SAM" id="MobiDB-lite"/>
    </source>
</evidence>
<proteinExistence type="predicted"/>
<feature type="region of interest" description="Disordered" evidence="1">
    <location>
        <begin position="14"/>
        <end position="90"/>
    </location>
</feature>
<organism evidence="3 4">
    <name type="scientific">Nannocystis punicea</name>
    <dbReference type="NCBI Taxonomy" id="2995304"/>
    <lineage>
        <taxon>Bacteria</taxon>
        <taxon>Pseudomonadati</taxon>
        <taxon>Myxococcota</taxon>
        <taxon>Polyangia</taxon>
        <taxon>Nannocystales</taxon>
        <taxon>Nannocystaceae</taxon>
        <taxon>Nannocystis</taxon>
    </lineage>
</organism>
<evidence type="ECO:0000313" key="3">
    <source>
        <dbReference type="EMBL" id="WAS94014.1"/>
    </source>
</evidence>
<dbReference type="PROSITE" id="PS51257">
    <property type="entry name" value="PROKAR_LIPOPROTEIN"/>
    <property type="match status" value="1"/>
</dbReference>
<evidence type="ECO:0000256" key="2">
    <source>
        <dbReference type="SAM" id="SignalP"/>
    </source>
</evidence>
<gene>
    <name evidence="3" type="ORF">O0S08_48415</name>
</gene>
<dbReference type="Proteomes" id="UP001164459">
    <property type="component" value="Chromosome"/>
</dbReference>